<dbReference type="InterPro" id="IPR029016">
    <property type="entry name" value="GAF-like_dom_sf"/>
</dbReference>
<keyword evidence="1" id="KW-0378">Hydrolase</keyword>
<dbReference type="InterPro" id="IPR013656">
    <property type="entry name" value="PAS_4"/>
</dbReference>
<reference evidence="3 4" key="1">
    <citation type="submission" date="2024-09" db="EMBL/GenBank/DDBJ databases">
        <authorList>
            <person name="Lee S.D."/>
        </authorList>
    </citation>
    <scope>NUCLEOTIDE SEQUENCE [LARGE SCALE GENOMIC DNA]</scope>
    <source>
        <strain evidence="3 4">N8-3</strain>
    </source>
</reference>
<keyword evidence="4" id="KW-1185">Reference proteome</keyword>
<evidence type="ECO:0000313" key="3">
    <source>
        <dbReference type="EMBL" id="MFC1418393.1"/>
    </source>
</evidence>
<protein>
    <submittedName>
        <fullName evidence="3">SpoIIE family protein phosphatase</fullName>
    </submittedName>
</protein>
<dbReference type="InterPro" id="IPR036457">
    <property type="entry name" value="PPM-type-like_dom_sf"/>
</dbReference>
<feature type="domain" description="PAS" evidence="2">
    <location>
        <begin position="136"/>
        <end position="206"/>
    </location>
</feature>
<comment type="caution">
    <text evidence="3">The sequence shown here is derived from an EMBL/GenBank/DDBJ whole genome shotgun (WGS) entry which is preliminary data.</text>
</comment>
<dbReference type="SMART" id="SM00091">
    <property type="entry name" value="PAS"/>
    <property type="match status" value="2"/>
</dbReference>
<dbReference type="InterPro" id="IPR035965">
    <property type="entry name" value="PAS-like_dom_sf"/>
</dbReference>
<dbReference type="Proteomes" id="UP001592531">
    <property type="component" value="Unassembled WGS sequence"/>
</dbReference>
<dbReference type="InterPro" id="IPR013655">
    <property type="entry name" value="PAS_fold_3"/>
</dbReference>
<dbReference type="NCBIfam" id="TIGR00229">
    <property type="entry name" value="sensory_box"/>
    <property type="match status" value="1"/>
</dbReference>
<sequence>MPRDPELAPEVFDQAVVMIALTVGPEQRLAYLNEAFRRLFGDRPLGVPVREAFADEESDAFFDLLDQVYTDGRARQATAPHAAKRLGEQDERHLLYSASPVHSRYGRGVLVALIDATAEISATRRAELLSEQRLQTLRRYQALVSAVSQMVWVARPDGTMSELVPGWERFTGQPWSTSMDRGWLDVVHPQDADHLVEAWERATAAEEMFEAVFRIRAANGEYRHVESRAVPVMHEGQPVEWVGATADIEDRWRSRLREDLLARAVAVTSTSRMDDAFAAMAAVVVPDLADACAIFLITNPGKGIGGRVTATRVAAVTRPGLPPLPPMLRQEYLLGPQALQTVGRRTPMLLAFEPESPPHSVVPTVSAGWLGRTQATALTLVPIVIDGRVVALAAAAVCETRPRPDQAYITLLHEVLQLAQVPLSQSLELQRARQVALSLQRALLASTPDVPGADLAARYQPSSRTAEVGGDWYDAFLLPDRSLALTIGDVAGHDLAAATGMGQLRSMLRGIAYSHADRHTPAEILSELDVAATGLDVADFATAIQLHLVPESGGWALSWSNAGHPPPLLLPVEGPPLLLGDGEADLPLCVDPSGKRTTHRHRIGPGDTLLLFTDGLVEIPGEHLAQGLERLAGEAAAGRGLPVADLCTDLLVHLPDGRDDIAVLAFRPHPADPPPA</sequence>
<gene>
    <name evidence="3" type="ORF">ACEZDE_17355</name>
</gene>
<name>A0ABV6VXX3_9ACTN</name>
<dbReference type="RefSeq" id="WP_380537190.1">
    <property type="nucleotide sequence ID" value="NZ_JBHFAB010000012.1"/>
</dbReference>
<proteinExistence type="predicted"/>
<dbReference type="PANTHER" id="PTHR43156:SF2">
    <property type="entry name" value="STAGE II SPORULATION PROTEIN E"/>
    <property type="match status" value="1"/>
</dbReference>
<dbReference type="InterPro" id="IPR001932">
    <property type="entry name" value="PPM-type_phosphatase-like_dom"/>
</dbReference>
<dbReference type="PANTHER" id="PTHR43156">
    <property type="entry name" value="STAGE II SPORULATION PROTEIN E-RELATED"/>
    <property type="match status" value="1"/>
</dbReference>
<dbReference type="SMART" id="SM00086">
    <property type="entry name" value="PAC"/>
    <property type="match status" value="1"/>
</dbReference>
<dbReference type="InterPro" id="IPR001610">
    <property type="entry name" value="PAC"/>
</dbReference>
<dbReference type="PROSITE" id="PS50112">
    <property type="entry name" value="PAS"/>
    <property type="match status" value="1"/>
</dbReference>
<dbReference type="EMBL" id="JBHFAB010000012">
    <property type="protein sequence ID" value="MFC1418393.1"/>
    <property type="molecule type" value="Genomic_DNA"/>
</dbReference>
<organism evidence="3 4">
    <name type="scientific">Streptacidiphilus cavernicola</name>
    <dbReference type="NCBI Taxonomy" id="3342716"/>
    <lineage>
        <taxon>Bacteria</taxon>
        <taxon>Bacillati</taxon>
        <taxon>Actinomycetota</taxon>
        <taxon>Actinomycetes</taxon>
        <taxon>Kitasatosporales</taxon>
        <taxon>Streptomycetaceae</taxon>
        <taxon>Streptacidiphilus</taxon>
    </lineage>
</organism>
<dbReference type="Gene3D" id="3.30.450.40">
    <property type="match status" value="1"/>
</dbReference>
<dbReference type="Pfam" id="PF08448">
    <property type="entry name" value="PAS_4"/>
    <property type="match status" value="1"/>
</dbReference>
<dbReference type="Pfam" id="PF08447">
    <property type="entry name" value="PAS_3"/>
    <property type="match status" value="1"/>
</dbReference>
<evidence type="ECO:0000259" key="2">
    <source>
        <dbReference type="PROSITE" id="PS50112"/>
    </source>
</evidence>
<dbReference type="SMART" id="SM00331">
    <property type="entry name" value="PP2C_SIG"/>
    <property type="match status" value="1"/>
</dbReference>
<dbReference type="Pfam" id="PF07228">
    <property type="entry name" value="SpoIIE"/>
    <property type="match status" value="1"/>
</dbReference>
<dbReference type="Gene3D" id="3.30.450.20">
    <property type="entry name" value="PAS domain"/>
    <property type="match status" value="2"/>
</dbReference>
<evidence type="ECO:0000256" key="1">
    <source>
        <dbReference type="ARBA" id="ARBA00022801"/>
    </source>
</evidence>
<accession>A0ABV6VXX3</accession>
<evidence type="ECO:0000313" key="4">
    <source>
        <dbReference type="Proteomes" id="UP001592531"/>
    </source>
</evidence>
<dbReference type="InterPro" id="IPR052016">
    <property type="entry name" value="Bact_Sigma-Reg"/>
</dbReference>
<dbReference type="Gene3D" id="3.60.40.10">
    <property type="entry name" value="PPM-type phosphatase domain"/>
    <property type="match status" value="1"/>
</dbReference>
<dbReference type="InterPro" id="IPR000014">
    <property type="entry name" value="PAS"/>
</dbReference>
<dbReference type="SUPFAM" id="SSF55785">
    <property type="entry name" value="PYP-like sensor domain (PAS domain)"/>
    <property type="match status" value="2"/>
</dbReference>
<dbReference type="CDD" id="cd00130">
    <property type="entry name" value="PAS"/>
    <property type="match status" value="1"/>
</dbReference>